<proteinExistence type="predicted"/>
<comment type="caution">
    <text evidence="1">The sequence shown here is derived from an EMBL/GenBank/DDBJ whole genome shotgun (WGS) entry which is preliminary data.</text>
</comment>
<organism evidence="1">
    <name type="scientific">Tanacetum cinerariifolium</name>
    <name type="common">Dalmatian daisy</name>
    <name type="synonym">Chrysanthemum cinerariifolium</name>
    <dbReference type="NCBI Taxonomy" id="118510"/>
    <lineage>
        <taxon>Eukaryota</taxon>
        <taxon>Viridiplantae</taxon>
        <taxon>Streptophyta</taxon>
        <taxon>Embryophyta</taxon>
        <taxon>Tracheophyta</taxon>
        <taxon>Spermatophyta</taxon>
        <taxon>Magnoliopsida</taxon>
        <taxon>eudicotyledons</taxon>
        <taxon>Gunneridae</taxon>
        <taxon>Pentapetalae</taxon>
        <taxon>asterids</taxon>
        <taxon>campanulids</taxon>
        <taxon>Asterales</taxon>
        <taxon>Asteraceae</taxon>
        <taxon>Asteroideae</taxon>
        <taxon>Anthemideae</taxon>
        <taxon>Anthemidinae</taxon>
        <taxon>Tanacetum</taxon>
    </lineage>
</organism>
<dbReference type="AlphaFoldDB" id="A0A699JJS4"/>
<evidence type="ECO:0000313" key="1">
    <source>
        <dbReference type="EMBL" id="GFA41325.1"/>
    </source>
</evidence>
<protein>
    <submittedName>
        <fullName evidence="1">Uncharacterized protein</fullName>
    </submittedName>
</protein>
<name>A0A699JJS4_TANCI</name>
<sequence>MGLYGIDCVQWGVQYLPGDEGATVHLLWRENLVEFVRTKGKIGTCTDLVPGDFMSWHPFLVIKRIELVLVGKLCRIDMFSPSTFDLGFFLGYDFDLWARKVPELGFLIN</sequence>
<gene>
    <name evidence="1" type="ORF">Tci_613297</name>
</gene>
<accession>A0A699JJS4</accession>
<dbReference type="EMBL" id="BKCJ010419643">
    <property type="protein sequence ID" value="GFA41325.1"/>
    <property type="molecule type" value="Genomic_DNA"/>
</dbReference>
<reference evidence="1" key="1">
    <citation type="journal article" date="2019" name="Sci. Rep.">
        <title>Draft genome of Tanacetum cinerariifolium, the natural source of mosquito coil.</title>
        <authorList>
            <person name="Yamashiro T."/>
            <person name="Shiraishi A."/>
            <person name="Satake H."/>
            <person name="Nakayama K."/>
        </authorList>
    </citation>
    <scope>NUCLEOTIDE SEQUENCE</scope>
</reference>